<organism evidence="3 4">
    <name type="scientific">Paenalcaligenes hominis</name>
    <dbReference type="NCBI Taxonomy" id="643674"/>
    <lineage>
        <taxon>Bacteria</taxon>
        <taxon>Pseudomonadati</taxon>
        <taxon>Pseudomonadota</taxon>
        <taxon>Betaproteobacteria</taxon>
        <taxon>Burkholderiales</taxon>
        <taxon>Alcaligenaceae</taxon>
        <taxon>Paenalcaligenes</taxon>
    </lineage>
</organism>
<dbReference type="InterPro" id="IPR053147">
    <property type="entry name" value="Hsp_HslJ-like"/>
</dbReference>
<gene>
    <name evidence="3" type="ORF">PAEH1_03745</name>
</gene>
<accession>A0A1U9JYR0</accession>
<evidence type="ECO:0000259" key="2">
    <source>
        <dbReference type="Pfam" id="PF03724"/>
    </source>
</evidence>
<protein>
    <recommendedName>
        <fullName evidence="2">DUF306 domain-containing protein</fullName>
    </recommendedName>
</protein>
<dbReference type="PROSITE" id="PS51257">
    <property type="entry name" value="PROKAR_LIPOPROTEIN"/>
    <property type="match status" value="1"/>
</dbReference>
<dbReference type="Gene3D" id="2.40.128.270">
    <property type="match status" value="1"/>
</dbReference>
<evidence type="ECO:0000313" key="3">
    <source>
        <dbReference type="EMBL" id="AQS50907.1"/>
    </source>
</evidence>
<dbReference type="KEGG" id="phn:PAEH1_03745"/>
<feature type="signal peptide" evidence="1">
    <location>
        <begin position="1"/>
        <end position="18"/>
    </location>
</feature>
<keyword evidence="1" id="KW-0732">Signal</keyword>
<dbReference type="STRING" id="643674.PAEH1_03745"/>
<dbReference type="Proteomes" id="UP000189369">
    <property type="component" value="Chromosome"/>
</dbReference>
<sequence length="116" mass="12394">MKRKLTFLTAAFATAGLAACSAPSTTVMTDSGKKVTLSPAETIQAYHWDLVNVVEPDGASKNVGKTLDHPLTLTFLDDVVALQNLCNNLNASYNLQENSIAFSQVVGTMKMCNDPS</sequence>
<feature type="chain" id="PRO_5011962266" description="DUF306 domain-containing protein" evidence="1">
    <location>
        <begin position="19"/>
        <end position="116"/>
    </location>
</feature>
<dbReference type="AlphaFoldDB" id="A0A1U9JYR0"/>
<dbReference type="PANTHER" id="PTHR35535:SF2">
    <property type="entry name" value="DUF306 DOMAIN-CONTAINING PROTEIN"/>
    <property type="match status" value="1"/>
</dbReference>
<dbReference type="InterPro" id="IPR005184">
    <property type="entry name" value="DUF306_Meta_HslJ"/>
</dbReference>
<dbReference type="PANTHER" id="PTHR35535">
    <property type="entry name" value="HEAT SHOCK PROTEIN HSLJ"/>
    <property type="match status" value="1"/>
</dbReference>
<name>A0A1U9JYR0_9BURK</name>
<feature type="domain" description="DUF306" evidence="2">
    <location>
        <begin position="42"/>
        <end position="115"/>
    </location>
</feature>
<evidence type="ECO:0000256" key="1">
    <source>
        <dbReference type="SAM" id="SignalP"/>
    </source>
</evidence>
<evidence type="ECO:0000313" key="4">
    <source>
        <dbReference type="Proteomes" id="UP000189369"/>
    </source>
</evidence>
<dbReference type="InterPro" id="IPR038670">
    <property type="entry name" value="HslJ-like_sf"/>
</dbReference>
<dbReference type="EMBL" id="CP019697">
    <property type="protein sequence ID" value="AQS50907.1"/>
    <property type="molecule type" value="Genomic_DNA"/>
</dbReference>
<dbReference type="Pfam" id="PF03724">
    <property type="entry name" value="META"/>
    <property type="match status" value="1"/>
</dbReference>
<proteinExistence type="predicted"/>
<dbReference type="OrthoDB" id="7871744at2"/>
<reference evidence="3 4" key="1">
    <citation type="submission" date="2017-01" db="EMBL/GenBank/DDBJ databases">
        <title>Complete Genome Sequence of Paenalcaligenes hominis, Isolated from a paraplegic Patient with neurogenic bladder.</title>
        <authorList>
            <person name="Mukhopadhyay R."/>
            <person name="Joaquin J."/>
            <person name="Hogue R."/>
            <person name="Kilaru A."/>
            <person name="Jospin G."/>
            <person name="Mars K."/>
            <person name="Eisen J.A."/>
            <person name="Chaturvedi V."/>
        </authorList>
    </citation>
    <scope>NUCLEOTIDE SEQUENCE [LARGE SCALE GENOMIC DNA]</scope>
    <source>
        <strain evidence="3 4">15S00501</strain>
    </source>
</reference>